<dbReference type="Proteomes" id="UP001159427">
    <property type="component" value="Unassembled WGS sequence"/>
</dbReference>
<dbReference type="SUPFAM" id="SSF52777">
    <property type="entry name" value="CoA-dependent acyltransferases"/>
    <property type="match status" value="2"/>
</dbReference>
<proteinExistence type="predicted"/>
<comment type="caution">
    <text evidence="2">The sequence shown here is derived from an EMBL/GenBank/DDBJ whole genome shotgun (WGS) entry which is preliminary data.</text>
</comment>
<dbReference type="PANTHER" id="PTHR28037">
    <property type="entry name" value="ALCOHOL O-ACETYLTRANSFERASE 1-RELATED"/>
    <property type="match status" value="1"/>
</dbReference>
<organism evidence="2 3">
    <name type="scientific">Porites evermanni</name>
    <dbReference type="NCBI Taxonomy" id="104178"/>
    <lineage>
        <taxon>Eukaryota</taxon>
        <taxon>Metazoa</taxon>
        <taxon>Cnidaria</taxon>
        <taxon>Anthozoa</taxon>
        <taxon>Hexacorallia</taxon>
        <taxon>Scleractinia</taxon>
        <taxon>Fungiina</taxon>
        <taxon>Poritidae</taxon>
        <taxon>Porites</taxon>
    </lineage>
</organism>
<dbReference type="Gene3D" id="3.30.559.10">
    <property type="entry name" value="Chloramphenicol acetyltransferase-like domain"/>
    <property type="match status" value="1"/>
</dbReference>
<dbReference type="Pfam" id="PF00668">
    <property type="entry name" value="Condensation"/>
    <property type="match status" value="1"/>
</dbReference>
<evidence type="ECO:0000313" key="3">
    <source>
        <dbReference type="Proteomes" id="UP001159427"/>
    </source>
</evidence>
<name>A0ABN8MDS4_9CNID</name>
<gene>
    <name evidence="2" type="ORF">PEVE_00029737</name>
</gene>
<reference evidence="2 3" key="1">
    <citation type="submission" date="2022-05" db="EMBL/GenBank/DDBJ databases">
        <authorList>
            <consortium name="Genoscope - CEA"/>
            <person name="William W."/>
        </authorList>
    </citation>
    <scope>NUCLEOTIDE SEQUENCE [LARGE SCALE GENOMIC DNA]</scope>
</reference>
<accession>A0ABN8MDS4</accession>
<dbReference type="PANTHER" id="PTHR28037:SF1">
    <property type="entry name" value="ALCOHOL O-ACETYLTRANSFERASE 1-RELATED"/>
    <property type="match status" value="1"/>
</dbReference>
<dbReference type="InterPro" id="IPR052058">
    <property type="entry name" value="Alcohol_O-acetyltransferase"/>
</dbReference>
<dbReference type="Gene3D" id="3.30.559.30">
    <property type="entry name" value="Nonribosomal peptide synthetase, condensation domain"/>
    <property type="match status" value="1"/>
</dbReference>
<keyword evidence="3" id="KW-1185">Reference proteome</keyword>
<sequence>MANNMGKVGVEAIEPQVERKHEHMDNTSNASRLLGLTERVLLERLRINEWGTVTSALLVDSTQELNQDDLRKALGLLPKRYPLLRMRIKETTDGVYFEEMEDHHRVDFELLKHTTADNWIQGFEAELNGYEFDITRGPLWRARLLKETFREGKFKNAVVFTFLHVICDALSIFALQKQLLEFINSLSSGQEVEAKSLPIRPPLESLVDAVHPDRKEKILFSSFFKLQRTKAFLVKPKNLFLSIYPPVAKKDPSATKKTCLLARSLSEEETKLLIKSCKENKCTVHGAITASTHLAIARILHRGKHDLKTAVPLESSYTISLRRECEPKVSSEEFGAYVTASGLTIAVPPVESNDKQGFWEFARACTRDVHAQLDSGKYRNLTKLYHCVDVRSYCKMSNIDFNEGRRVQILNITNCGALQTEQAEDDPRYKFAGSYFGLQGTKTSHLFGNNIMTVDGRLYWAVEYFPHVTTKTQAEEVFDSTLEVIKQACVG</sequence>
<protein>
    <recommendedName>
        <fullName evidence="1">Condensation domain-containing protein</fullName>
    </recommendedName>
</protein>
<dbReference type="InterPro" id="IPR023213">
    <property type="entry name" value="CAT-like_dom_sf"/>
</dbReference>
<dbReference type="InterPro" id="IPR001242">
    <property type="entry name" value="Condensation_dom"/>
</dbReference>
<evidence type="ECO:0000259" key="1">
    <source>
        <dbReference type="Pfam" id="PF00668"/>
    </source>
</evidence>
<feature type="domain" description="Condensation" evidence="1">
    <location>
        <begin position="58"/>
        <end position="300"/>
    </location>
</feature>
<dbReference type="EMBL" id="CALNXI010000418">
    <property type="protein sequence ID" value="CAH3026706.1"/>
    <property type="molecule type" value="Genomic_DNA"/>
</dbReference>
<evidence type="ECO:0000313" key="2">
    <source>
        <dbReference type="EMBL" id="CAH3026706.1"/>
    </source>
</evidence>